<gene>
    <name evidence="2" type="ORF">N7458_012097</name>
</gene>
<keyword evidence="3" id="KW-1185">Reference proteome</keyword>
<evidence type="ECO:0000256" key="1">
    <source>
        <dbReference type="SAM" id="MobiDB-lite"/>
    </source>
</evidence>
<protein>
    <recommendedName>
        <fullName evidence="4">Phytanoyl-CoA dioxygenase</fullName>
    </recommendedName>
</protein>
<dbReference type="Gene3D" id="2.60.120.620">
    <property type="entry name" value="q2cbj1_9rhob like domain"/>
    <property type="match status" value="1"/>
</dbReference>
<accession>A0AAD6BVR9</accession>
<dbReference type="PANTHER" id="PTHR31630">
    <property type="entry name" value="PHYTANOYL-COA DIOXYGENASE-RELATED-RELATED"/>
    <property type="match status" value="1"/>
</dbReference>
<feature type="compositionally biased region" description="Basic and acidic residues" evidence="1">
    <location>
        <begin position="300"/>
        <end position="310"/>
    </location>
</feature>
<evidence type="ECO:0000313" key="2">
    <source>
        <dbReference type="EMBL" id="KAJ5432941.1"/>
    </source>
</evidence>
<reference evidence="2" key="1">
    <citation type="submission" date="2022-12" db="EMBL/GenBank/DDBJ databases">
        <authorList>
            <person name="Petersen C."/>
        </authorList>
    </citation>
    <scope>NUCLEOTIDE SEQUENCE</scope>
    <source>
        <strain evidence="2">IBT 16125</strain>
    </source>
</reference>
<evidence type="ECO:0000313" key="3">
    <source>
        <dbReference type="Proteomes" id="UP001213681"/>
    </source>
</evidence>
<dbReference type="Proteomes" id="UP001213681">
    <property type="component" value="Unassembled WGS sequence"/>
</dbReference>
<name>A0AAD6BVR9_9EURO</name>
<comment type="caution">
    <text evidence="2">The sequence shown here is derived from an EMBL/GenBank/DDBJ whole genome shotgun (WGS) entry which is preliminary data.</text>
</comment>
<dbReference type="SUPFAM" id="SSF51197">
    <property type="entry name" value="Clavaminate synthase-like"/>
    <property type="match status" value="1"/>
</dbReference>
<evidence type="ECO:0008006" key="4">
    <source>
        <dbReference type="Google" id="ProtNLM"/>
    </source>
</evidence>
<reference evidence="2" key="2">
    <citation type="journal article" date="2023" name="IMA Fungus">
        <title>Comparative genomic study of the Penicillium genus elucidates a diverse pangenome and 15 lateral gene transfer events.</title>
        <authorList>
            <person name="Petersen C."/>
            <person name="Sorensen T."/>
            <person name="Nielsen M.R."/>
            <person name="Sondergaard T.E."/>
            <person name="Sorensen J.L."/>
            <person name="Fitzpatrick D.A."/>
            <person name="Frisvad J.C."/>
            <person name="Nielsen K.L."/>
        </authorList>
    </citation>
    <scope>NUCLEOTIDE SEQUENCE</scope>
    <source>
        <strain evidence="2">IBT 16125</strain>
    </source>
</reference>
<sequence length="333" mass="37621">MATSTATAAITSLNNSSFKLTGSYGDWRDELQSQGFAVVKNAITPEKAKYYQQKALDWLTSFNTPLDLNDQSTWTAGNLPFQSKVNTFNKYGVAHEKFMWQARMEPKVVDAFAKIWGTDKLLVSFDALNVTLPNRADKAAQKPWPHVDQSPLRRGLHCVQGIINLSQAGPEDGSLIVLPRSNTIIEHFFDTQTDPSSWNTNDLRLISEDEIKWFQERDMKPMKVMAEPGDLILWDSRTVHWGGEPSAQSNIIRTVIYVSYSPADWATADALDRKKDSFDAFQATTHWAHDNIVPREKEAYLPDGSLDPRNRSGPLEEPEYSDRLLQLAGIKPY</sequence>
<dbReference type="EMBL" id="JAPVEA010000009">
    <property type="protein sequence ID" value="KAJ5432941.1"/>
    <property type="molecule type" value="Genomic_DNA"/>
</dbReference>
<dbReference type="RefSeq" id="XP_056760233.1">
    <property type="nucleotide sequence ID" value="XM_056915479.1"/>
</dbReference>
<dbReference type="InterPro" id="IPR008775">
    <property type="entry name" value="Phytyl_CoA_dOase-like"/>
</dbReference>
<dbReference type="GeneID" id="81605722"/>
<organism evidence="2 3">
    <name type="scientific">Penicillium daleae</name>
    <dbReference type="NCBI Taxonomy" id="63821"/>
    <lineage>
        <taxon>Eukaryota</taxon>
        <taxon>Fungi</taxon>
        <taxon>Dikarya</taxon>
        <taxon>Ascomycota</taxon>
        <taxon>Pezizomycotina</taxon>
        <taxon>Eurotiomycetes</taxon>
        <taxon>Eurotiomycetidae</taxon>
        <taxon>Eurotiales</taxon>
        <taxon>Aspergillaceae</taxon>
        <taxon>Penicillium</taxon>
    </lineage>
</organism>
<dbReference type="Pfam" id="PF05721">
    <property type="entry name" value="PhyH"/>
    <property type="match status" value="1"/>
</dbReference>
<proteinExistence type="predicted"/>
<dbReference type="AlphaFoldDB" id="A0AAD6BVR9"/>
<dbReference type="PANTHER" id="PTHR31630:SF6">
    <property type="entry name" value="PHYTANOYL-COA DIOXYGENASE-RELATED"/>
    <property type="match status" value="1"/>
</dbReference>
<feature type="region of interest" description="Disordered" evidence="1">
    <location>
        <begin position="300"/>
        <end position="319"/>
    </location>
</feature>